<gene>
    <name evidence="7" type="ORF">FHG64_10810</name>
</gene>
<keyword evidence="8" id="KW-1185">Reference proteome</keyword>
<dbReference type="InterPro" id="IPR006260">
    <property type="entry name" value="TonB/TolA_C"/>
</dbReference>
<accession>A0A5B7X2S9</accession>
<name>A0A5B7X2S9_9FLAO</name>
<feature type="compositionally biased region" description="Polar residues" evidence="5">
    <location>
        <begin position="112"/>
        <end position="122"/>
    </location>
</feature>
<keyword evidence="2 6" id="KW-0812">Transmembrane</keyword>
<reference evidence="7 8" key="1">
    <citation type="submission" date="2019-06" db="EMBL/GenBank/DDBJ databases">
        <title>Complete genome sequence of Antarcticibacterium flavum KCTC 52984T from an Antarctic marine sediment.</title>
        <authorList>
            <person name="Lee Y.M."/>
            <person name="Shin S.C."/>
        </authorList>
    </citation>
    <scope>NUCLEOTIDE SEQUENCE [LARGE SCALE GENOMIC DNA]</scope>
    <source>
        <strain evidence="7 8">KCTC 52984</strain>
    </source>
</reference>
<evidence type="ECO:0000256" key="3">
    <source>
        <dbReference type="ARBA" id="ARBA00022989"/>
    </source>
</evidence>
<evidence type="ECO:0000256" key="5">
    <source>
        <dbReference type="SAM" id="MobiDB-lite"/>
    </source>
</evidence>
<organism evidence="7 8">
    <name type="scientific">Antarcticibacterium flavum</name>
    <dbReference type="NCBI Taxonomy" id="2058175"/>
    <lineage>
        <taxon>Bacteria</taxon>
        <taxon>Pseudomonadati</taxon>
        <taxon>Bacteroidota</taxon>
        <taxon>Flavobacteriia</taxon>
        <taxon>Flavobacteriales</taxon>
        <taxon>Flavobacteriaceae</taxon>
        <taxon>Antarcticibacterium</taxon>
    </lineage>
</organism>
<dbReference type="OrthoDB" id="9786892at2"/>
<protein>
    <submittedName>
        <fullName evidence="7">TonB family protein</fullName>
    </submittedName>
</protein>
<evidence type="ECO:0000313" key="7">
    <source>
        <dbReference type="EMBL" id="QCY69854.1"/>
    </source>
</evidence>
<feature type="compositionally biased region" description="Basic and acidic residues" evidence="5">
    <location>
        <begin position="76"/>
        <end position="111"/>
    </location>
</feature>
<keyword evidence="3 6" id="KW-1133">Transmembrane helix</keyword>
<proteinExistence type="predicted"/>
<dbReference type="EMBL" id="CP040812">
    <property type="protein sequence ID" value="QCY69854.1"/>
    <property type="molecule type" value="Genomic_DNA"/>
</dbReference>
<feature type="region of interest" description="Disordered" evidence="5">
    <location>
        <begin position="51"/>
        <end position="150"/>
    </location>
</feature>
<comment type="subcellular location">
    <subcellularLocation>
        <location evidence="1">Membrane</location>
        <topology evidence="1">Single-pass membrane protein</topology>
    </subcellularLocation>
</comment>
<dbReference type="KEGG" id="afla:FHG64_10810"/>
<evidence type="ECO:0000256" key="4">
    <source>
        <dbReference type="ARBA" id="ARBA00023136"/>
    </source>
</evidence>
<dbReference type="NCBIfam" id="TIGR01352">
    <property type="entry name" value="tonB_Cterm"/>
    <property type="match status" value="1"/>
</dbReference>
<evidence type="ECO:0000256" key="2">
    <source>
        <dbReference type="ARBA" id="ARBA00022692"/>
    </source>
</evidence>
<keyword evidence="4 6" id="KW-0472">Membrane</keyword>
<feature type="compositionally biased region" description="Low complexity" evidence="5">
    <location>
        <begin position="137"/>
        <end position="150"/>
    </location>
</feature>
<feature type="transmembrane region" description="Helical" evidence="6">
    <location>
        <begin position="9"/>
        <end position="27"/>
    </location>
</feature>
<dbReference type="Proteomes" id="UP000309016">
    <property type="component" value="Chromosome"/>
</dbReference>
<dbReference type="AlphaFoldDB" id="A0A5B7X2S9"/>
<evidence type="ECO:0000256" key="1">
    <source>
        <dbReference type="ARBA" id="ARBA00004167"/>
    </source>
</evidence>
<dbReference type="RefSeq" id="WP_139066418.1">
    <property type="nucleotide sequence ID" value="NZ_CP040812.1"/>
</dbReference>
<dbReference type="GO" id="GO:0016020">
    <property type="term" value="C:membrane"/>
    <property type="evidence" value="ECO:0007669"/>
    <property type="project" value="UniProtKB-SubCell"/>
</dbReference>
<evidence type="ECO:0000256" key="6">
    <source>
        <dbReference type="SAM" id="Phobius"/>
    </source>
</evidence>
<sequence length="239" mass="26859">MDFFDRHKALIITLLIFGILILGLYNFNLSNSNKKAREFLVDLDNYRLEEQVEKEPETEEVEQQPQTRPSRQTHRAFNEEQEARNENFDRQLNEILERNSANREEASENENKSSTGDYNIANTPREKPQQRSDGNNTSDQTSTQSSGIDNSSISFSLLGRTALHIPNPVYTCDRAGKVVVNITVNAQGRVTSTSLNKGSSTSSNECLTENALQYAAGAVFSQLPGRNSQPGTITYYFQP</sequence>
<evidence type="ECO:0000313" key="8">
    <source>
        <dbReference type="Proteomes" id="UP000309016"/>
    </source>
</evidence>